<keyword evidence="3" id="KW-1185">Reference proteome</keyword>
<evidence type="ECO:0000256" key="1">
    <source>
        <dbReference type="SAM" id="MobiDB-lite"/>
    </source>
</evidence>
<proteinExistence type="predicted"/>
<dbReference type="EMBL" id="CAJVQB010073861">
    <property type="protein sequence ID" value="CAG8843878.1"/>
    <property type="molecule type" value="Genomic_DNA"/>
</dbReference>
<gene>
    <name evidence="2" type="ORF">GMARGA_LOCUS36778</name>
</gene>
<evidence type="ECO:0000313" key="2">
    <source>
        <dbReference type="EMBL" id="CAG8843878.1"/>
    </source>
</evidence>
<name>A0ABN7WYS0_GIGMA</name>
<comment type="caution">
    <text evidence="2">The sequence shown here is derived from an EMBL/GenBank/DDBJ whole genome shotgun (WGS) entry which is preliminary data.</text>
</comment>
<organism evidence="2 3">
    <name type="scientific">Gigaspora margarita</name>
    <dbReference type="NCBI Taxonomy" id="4874"/>
    <lineage>
        <taxon>Eukaryota</taxon>
        <taxon>Fungi</taxon>
        <taxon>Fungi incertae sedis</taxon>
        <taxon>Mucoromycota</taxon>
        <taxon>Glomeromycotina</taxon>
        <taxon>Glomeromycetes</taxon>
        <taxon>Diversisporales</taxon>
        <taxon>Gigasporaceae</taxon>
        <taxon>Gigaspora</taxon>
    </lineage>
</organism>
<feature type="non-terminal residue" evidence="2">
    <location>
        <position position="1"/>
    </location>
</feature>
<feature type="region of interest" description="Disordered" evidence="1">
    <location>
        <begin position="1"/>
        <end position="25"/>
    </location>
</feature>
<accession>A0ABN7WYS0</accession>
<dbReference type="Proteomes" id="UP000789901">
    <property type="component" value="Unassembled WGS sequence"/>
</dbReference>
<reference evidence="2 3" key="1">
    <citation type="submission" date="2021-06" db="EMBL/GenBank/DDBJ databases">
        <authorList>
            <person name="Kallberg Y."/>
            <person name="Tangrot J."/>
            <person name="Rosling A."/>
        </authorList>
    </citation>
    <scope>NUCLEOTIDE SEQUENCE [LARGE SCALE GENOMIC DNA]</scope>
    <source>
        <strain evidence="2 3">120-4 pot B 10/14</strain>
    </source>
</reference>
<evidence type="ECO:0000313" key="3">
    <source>
        <dbReference type="Proteomes" id="UP000789901"/>
    </source>
</evidence>
<sequence length="58" mass="6863">LSRVKTERKNVAIRNDEQRGPSFGTDLCMENSTRWTSYWGTYEHEITKSNHLIAEEFE</sequence>
<protein>
    <submittedName>
        <fullName evidence="2">29778_t:CDS:1</fullName>
    </submittedName>
</protein>
<feature type="compositionally biased region" description="Basic and acidic residues" evidence="1">
    <location>
        <begin position="1"/>
        <end position="19"/>
    </location>
</feature>
<feature type="non-terminal residue" evidence="2">
    <location>
        <position position="58"/>
    </location>
</feature>